<evidence type="ECO:0000256" key="2">
    <source>
        <dbReference type="PIRSR" id="PIRSR637460-2"/>
    </source>
</evidence>
<gene>
    <name evidence="5" type="ORF">FHR34_001376</name>
</gene>
<feature type="chain" id="PRO_5031093946" description="SGNH hydrolase-type esterase domain-containing protein" evidence="3">
    <location>
        <begin position="33"/>
        <end position="275"/>
    </location>
</feature>
<feature type="active site" description="Nucleophile" evidence="1">
    <location>
        <position position="43"/>
    </location>
</feature>
<dbReference type="PANTHER" id="PTHR37981">
    <property type="entry name" value="LIPASE 2"/>
    <property type="match status" value="1"/>
</dbReference>
<dbReference type="InterPro" id="IPR036514">
    <property type="entry name" value="SGNH_hydro_sf"/>
</dbReference>
<dbReference type="RefSeq" id="WP_184934566.1">
    <property type="nucleotide sequence ID" value="NZ_JACHJV010000001.1"/>
</dbReference>
<name>A0A7W7QYX9_KITKI</name>
<evidence type="ECO:0000313" key="5">
    <source>
        <dbReference type="EMBL" id="MBB4922383.1"/>
    </source>
</evidence>
<dbReference type="Pfam" id="PF13472">
    <property type="entry name" value="Lipase_GDSL_2"/>
    <property type="match status" value="1"/>
</dbReference>
<dbReference type="InterPro" id="IPR037460">
    <property type="entry name" value="SEST-like"/>
</dbReference>
<feature type="disulfide bond" evidence="2">
    <location>
        <begin position="60"/>
        <end position="85"/>
    </location>
</feature>
<dbReference type="PANTHER" id="PTHR37981:SF1">
    <property type="entry name" value="SGNH HYDROLASE-TYPE ESTERASE DOMAIN-CONTAINING PROTEIN"/>
    <property type="match status" value="1"/>
</dbReference>
<reference evidence="5 6" key="1">
    <citation type="submission" date="2020-08" db="EMBL/GenBank/DDBJ databases">
        <title>Sequencing the genomes of 1000 actinobacteria strains.</title>
        <authorList>
            <person name="Klenk H.-P."/>
        </authorList>
    </citation>
    <scope>NUCLEOTIDE SEQUENCE [LARGE SCALE GENOMIC DNA]</scope>
    <source>
        <strain evidence="5 6">DSM 41654</strain>
    </source>
</reference>
<comment type="caution">
    <text evidence="5">The sequence shown here is derived from an EMBL/GenBank/DDBJ whole genome shotgun (WGS) entry which is preliminary data.</text>
</comment>
<feature type="active site" evidence="1">
    <location>
        <position position="255"/>
    </location>
</feature>
<dbReference type="InterPro" id="IPR013830">
    <property type="entry name" value="SGNH_hydro"/>
</dbReference>
<accession>A0A7W7QYX9</accession>
<dbReference type="PROSITE" id="PS51318">
    <property type="entry name" value="TAT"/>
    <property type="match status" value="1"/>
</dbReference>
<evidence type="ECO:0000256" key="3">
    <source>
        <dbReference type="SAM" id="SignalP"/>
    </source>
</evidence>
<dbReference type="Gene3D" id="3.40.50.1110">
    <property type="entry name" value="SGNH hydrolase"/>
    <property type="match status" value="1"/>
</dbReference>
<evidence type="ECO:0000259" key="4">
    <source>
        <dbReference type="Pfam" id="PF13472"/>
    </source>
</evidence>
<keyword evidence="6" id="KW-1185">Reference proteome</keyword>
<dbReference type="GO" id="GO:0004806">
    <property type="term" value="F:triacylglycerol lipase activity"/>
    <property type="evidence" value="ECO:0007669"/>
    <property type="project" value="TreeGrafter"/>
</dbReference>
<evidence type="ECO:0000313" key="6">
    <source>
        <dbReference type="Proteomes" id="UP000540506"/>
    </source>
</evidence>
<dbReference type="Proteomes" id="UP000540506">
    <property type="component" value="Unassembled WGS sequence"/>
</dbReference>
<proteinExistence type="predicted"/>
<keyword evidence="2" id="KW-1015">Disulfide bond</keyword>
<keyword evidence="3" id="KW-0732">Signal</keyword>
<dbReference type="GO" id="GO:0019433">
    <property type="term" value="P:triglyceride catabolic process"/>
    <property type="evidence" value="ECO:0007669"/>
    <property type="project" value="TreeGrafter"/>
</dbReference>
<evidence type="ECO:0000256" key="1">
    <source>
        <dbReference type="PIRSR" id="PIRSR637460-1"/>
    </source>
</evidence>
<protein>
    <recommendedName>
        <fullName evidence="4">SGNH hydrolase-type esterase domain-containing protein</fullName>
    </recommendedName>
</protein>
<feature type="domain" description="SGNH hydrolase-type esterase" evidence="4">
    <location>
        <begin position="39"/>
        <end position="262"/>
    </location>
</feature>
<feature type="signal peptide" evidence="3">
    <location>
        <begin position="1"/>
        <end position="32"/>
    </location>
</feature>
<sequence length="275" mass="28417">MSSLCRRTSRRGLAALAVLPLLLVAAAPRAAAAPIGYVALGDSYAAGAAAGSYDPASGDCLRSTRAYPALWAAAHPGGAFTDRACYGATTEDVRTGQLPQLPPGTGEVTLTVGGNDLGFSDAVVDCLQPLTTEGKCTAALDHGAQLLRDTLPGRYDQLLNAIEQAAPGARLVVTGYPHLLQAKAAGACWAGTEARRTRFNQLTDQVDELIQRQAAAHHAKFADPRAAFEGHGVCAPAGAEWITGIVLLNLQESFHPTVDGQAHGYLPVVADALGG</sequence>
<dbReference type="SUPFAM" id="SSF52266">
    <property type="entry name" value="SGNH hydrolase"/>
    <property type="match status" value="1"/>
</dbReference>
<organism evidence="5 6">
    <name type="scientific">Kitasatospora kifunensis</name>
    <name type="common">Streptomyces kifunensis</name>
    <dbReference type="NCBI Taxonomy" id="58351"/>
    <lineage>
        <taxon>Bacteria</taxon>
        <taxon>Bacillati</taxon>
        <taxon>Actinomycetota</taxon>
        <taxon>Actinomycetes</taxon>
        <taxon>Kitasatosporales</taxon>
        <taxon>Streptomycetaceae</taxon>
        <taxon>Kitasatospora</taxon>
    </lineage>
</organism>
<dbReference type="AlphaFoldDB" id="A0A7W7QYX9"/>
<dbReference type="CDD" id="cd01823">
    <property type="entry name" value="SEST_like"/>
    <property type="match status" value="1"/>
</dbReference>
<dbReference type="InterPro" id="IPR006311">
    <property type="entry name" value="TAT_signal"/>
</dbReference>
<dbReference type="EMBL" id="JACHJV010000001">
    <property type="protein sequence ID" value="MBB4922383.1"/>
    <property type="molecule type" value="Genomic_DNA"/>
</dbReference>
<feature type="disulfide bond" evidence="2">
    <location>
        <begin position="126"/>
        <end position="136"/>
    </location>
</feature>
<feature type="disulfide bond" evidence="2">
    <location>
        <begin position="188"/>
        <end position="234"/>
    </location>
</feature>